<sequence>MPLAGDAIADLYEHLSQVSGGLEMRSRGSDVDTQSQKWPVPGESLLSAFGTDYMEGGEVGICEIGFC</sequence>
<gene>
    <name evidence="1" type="ORF">XM38_006930</name>
</gene>
<proteinExistence type="predicted"/>
<organism evidence="1 2">
    <name type="scientific">Halomicronema hongdechloris C2206</name>
    <dbReference type="NCBI Taxonomy" id="1641165"/>
    <lineage>
        <taxon>Bacteria</taxon>
        <taxon>Bacillati</taxon>
        <taxon>Cyanobacteriota</taxon>
        <taxon>Cyanophyceae</taxon>
        <taxon>Nodosilineales</taxon>
        <taxon>Nodosilineaceae</taxon>
        <taxon>Halomicronema</taxon>
    </lineage>
</organism>
<dbReference type="KEGG" id="hhg:XM38_006930"/>
<protein>
    <submittedName>
        <fullName evidence="1">Uncharacterized protein</fullName>
    </submittedName>
</protein>
<name>A0A1Z3HHJ6_9CYAN</name>
<dbReference type="AlphaFoldDB" id="A0A1Z3HHJ6"/>
<dbReference type="EMBL" id="CP021983">
    <property type="protein sequence ID" value="ASC69764.1"/>
    <property type="molecule type" value="Genomic_DNA"/>
</dbReference>
<dbReference type="STRING" id="1641165.XM38_11135"/>
<evidence type="ECO:0000313" key="2">
    <source>
        <dbReference type="Proteomes" id="UP000191901"/>
    </source>
</evidence>
<dbReference type="Proteomes" id="UP000191901">
    <property type="component" value="Chromosome"/>
</dbReference>
<reference evidence="1 2" key="1">
    <citation type="journal article" date="2016" name="Biochim. Biophys. Acta">
        <title>Characterization of red-shifted phycobilisomes isolated from the chlorophyll f-containing cyanobacterium Halomicronema hongdechloris.</title>
        <authorList>
            <person name="Li Y."/>
            <person name="Lin Y."/>
            <person name="Garvey C.J."/>
            <person name="Birch D."/>
            <person name="Corkery R.W."/>
            <person name="Loughlin P.C."/>
            <person name="Scheer H."/>
            <person name="Willows R.D."/>
            <person name="Chen M."/>
        </authorList>
    </citation>
    <scope>NUCLEOTIDE SEQUENCE [LARGE SCALE GENOMIC DNA]</scope>
    <source>
        <strain evidence="1 2">C2206</strain>
    </source>
</reference>
<accession>A0A1Z3HHJ6</accession>
<keyword evidence="2" id="KW-1185">Reference proteome</keyword>
<evidence type="ECO:0000313" key="1">
    <source>
        <dbReference type="EMBL" id="ASC69764.1"/>
    </source>
</evidence>